<dbReference type="AlphaFoldDB" id="A0AAV5HR97"/>
<protein>
    <recommendedName>
        <fullName evidence="1">Reverse transcriptase domain-containing protein</fullName>
    </recommendedName>
</protein>
<dbReference type="Pfam" id="PF00078">
    <property type="entry name" value="RVT_1"/>
    <property type="match status" value="1"/>
</dbReference>
<dbReference type="SUPFAM" id="SSF56672">
    <property type="entry name" value="DNA/RNA polymerases"/>
    <property type="match status" value="1"/>
</dbReference>
<dbReference type="InterPro" id="IPR026960">
    <property type="entry name" value="RVT-Znf"/>
</dbReference>
<dbReference type="CDD" id="cd01650">
    <property type="entry name" value="RT_nLTR_like"/>
    <property type="match status" value="1"/>
</dbReference>
<sequence>MLIAQFIEEEIKQAVWDRDSMKALGPNGFSFGFIKEMWESIRHEVSAFVNEFHRNGRLVKGSNSPFVVLIPKKENPIKIEDYRPISLIGCMYKIIAKLLANRLMKVMEGIIDDNQLAFVKGRQLMDSVIVANETIDEAKKKRKRIFIFKADVEKAYDNVCWDFLDSMLSSMGFGDKWRQWIKECLASSSVSVLLNGSATREFKISKGLRQGDPLSPFLSLIIAEGLNGIINSAVEHNLFKGVAVGKGSLMITHLQFADDTILFEEATEENMKAVKGIMRTFELVSGLKINYNKSQLIGVNVKEEEVSRMSHFLNCNIGELPMKYLGMMIGMSTRRLKMWKGLIDKFKKKLSGWNNKYLSLGGRIVLINSVLTSLPVFLMSTYLLPKGVIKAIDTIRRGFLWGGREEGKKIAWVGWDKVCKRKEDEGLGIKDLRLFNLALLGKWWGRLGDGSKGLWQRVLEERYGKNGTNWHDWMREGRNISSNWWRDICSINWRCVNKEEWLESGFSVEVGEGNEVSFWRDVWVGNGCLKEKFPRLYLLSAGKGCTINEMGHWEGDAWRWCLNWRRHLLVREVEQVTELMEIIQGIQLRKGVKDSWRWAHDQGGNYNVKSTYALLARDEALEGKKLLKKCWNPTIPSKVCAFTWLVLQHRIPCKINLIKRNIIKNGEEDKCGLCKKYSEDTNHLMLECDFAYSLWMKCAKWWGVSHVMHQDYKAAFDQLSGVTNARMSWLVIWFAVTWTIWVARNDAVFNDKQANVEDGLELVRRRSYLWISGNKSWFKDKRSREGWELIWFAVIWTIWLARNGKIFNNETVDTDQLFQLIQARSFIWLKERKRGHKFSLPNWLQDPRLSMRNG</sequence>
<keyword evidence="3" id="KW-1185">Reference proteome</keyword>
<dbReference type="EMBL" id="BPVZ01000005">
    <property type="protein sequence ID" value="GKU91327.1"/>
    <property type="molecule type" value="Genomic_DNA"/>
</dbReference>
<dbReference type="PANTHER" id="PTHR33116:SF78">
    <property type="entry name" value="OS12G0587133 PROTEIN"/>
    <property type="match status" value="1"/>
</dbReference>
<evidence type="ECO:0000259" key="1">
    <source>
        <dbReference type="PROSITE" id="PS50878"/>
    </source>
</evidence>
<gene>
    <name evidence="2" type="ORF">SLEP1_g5213</name>
</gene>
<organism evidence="2 3">
    <name type="scientific">Rubroshorea leprosula</name>
    <dbReference type="NCBI Taxonomy" id="152421"/>
    <lineage>
        <taxon>Eukaryota</taxon>
        <taxon>Viridiplantae</taxon>
        <taxon>Streptophyta</taxon>
        <taxon>Embryophyta</taxon>
        <taxon>Tracheophyta</taxon>
        <taxon>Spermatophyta</taxon>
        <taxon>Magnoliopsida</taxon>
        <taxon>eudicotyledons</taxon>
        <taxon>Gunneridae</taxon>
        <taxon>Pentapetalae</taxon>
        <taxon>rosids</taxon>
        <taxon>malvids</taxon>
        <taxon>Malvales</taxon>
        <taxon>Dipterocarpaceae</taxon>
        <taxon>Rubroshorea</taxon>
    </lineage>
</organism>
<evidence type="ECO:0000313" key="3">
    <source>
        <dbReference type="Proteomes" id="UP001054252"/>
    </source>
</evidence>
<dbReference type="Pfam" id="PF13966">
    <property type="entry name" value="zf-RVT"/>
    <property type="match status" value="1"/>
</dbReference>
<comment type="caution">
    <text evidence="2">The sequence shown here is derived from an EMBL/GenBank/DDBJ whole genome shotgun (WGS) entry which is preliminary data.</text>
</comment>
<dbReference type="InterPro" id="IPR043502">
    <property type="entry name" value="DNA/RNA_pol_sf"/>
</dbReference>
<dbReference type="PANTHER" id="PTHR33116">
    <property type="entry name" value="REVERSE TRANSCRIPTASE ZINC-BINDING DOMAIN-CONTAINING PROTEIN-RELATED-RELATED"/>
    <property type="match status" value="1"/>
</dbReference>
<reference evidence="2 3" key="1">
    <citation type="journal article" date="2021" name="Commun. Biol.">
        <title>The genome of Shorea leprosula (Dipterocarpaceae) highlights the ecological relevance of drought in aseasonal tropical rainforests.</title>
        <authorList>
            <person name="Ng K.K.S."/>
            <person name="Kobayashi M.J."/>
            <person name="Fawcett J.A."/>
            <person name="Hatakeyama M."/>
            <person name="Paape T."/>
            <person name="Ng C.H."/>
            <person name="Ang C.C."/>
            <person name="Tnah L.H."/>
            <person name="Lee C.T."/>
            <person name="Nishiyama T."/>
            <person name="Sese J."/>
            <person name="O'Brien M.J."/>
            <person name="Copetti D."/>
            <person name="Mohd Noor M.I."/>
            <person name="Ong R.C."/>
            <person name="Putra M."/>
            <person name="Sireger I.Z."/>
            <person name="Indrioko S."/>
            <person name="Kosugi Y."/>
            <person name="Izuno A."/>
            <person name="Isagi Y."/>
            <person name="Lee S.L."/>
            <person name="Shimizu K.K."/>
        </authorList>
    </citation>
    <scope>NUCLEOTIDE SEQUENCE [LARGE SCALE GENOMIC DNA]</scope>
    <source>
        <strain evidence="2">214</strain>
    </source>
</reference>
<proteinExistence type="predicted"/>
<feature type="domain" description="Reverse transcriptase" evidence="1">
    <location>
        <begin position="51"/>
        <end position="329"/>
    </location>
</feature>
<evidence type="ECO:0000313" key="2">
    <source>
        <dbReference type="EMBL" id="GKU91327.1"/>
    </source>
</evidence>
<accession>A0AAV5HR97</accession>
<dbReference type="InterPro" id="IPR000477">
    <property type="entry name" value="RT_dom"/>
</dbReference>
<name>A0AAV5HR97_9ROSI</name>
<dbReference type="PROSITE" id="PS50878">
    <property type="entry name" value="RT_POL"/>
    <property type="match status" value="1"/>
</dbReference>
<dbReference type="Proteomes" id="UP001054252">
    <property type="component" value="Unassembled WGS sequence"/>
</dbReference>